<feature type="domain" description="Death" evidence="2">
    <location>
        <begin position="548"/>
        <end position="623"/>
    </location>
</feature>
<reference evidence="3" key="3">
    <citation type="submission" date="2025-09" db="UniProtKB">
        <authorList>
            <consortium name="Ensembl"/>
        </authorList>
    </citation>
    <scope>IDENTIFICATION</scope>
</reference>
<proteinExistence type="predicted"/>
<dbReference type="InterPro" id="IPR011029">
    <property type="entry name" value="DEATH-like_dom_sf"/>
</dbReference>
<organism evidence="3 4">
    <name type="scientific">Ciona savignyi</name>
    <name type="common">Pacific transparent sea squirt</name>
    <dbReference type="NCBI Taxonomy" id="51511"/>
    <lineage>
        <taxon>Eukaryota</taxon>
        <taxon>Metazoa</taxon>
        <taxon>Chordata</taxon>
        <taxon>Tunicata</taxon>
        <taxon>Ascidiacea</taxon>
        <taxon>Phlebobranchia</taxon>
        <taxon>Cionidae</taxon>
        <taxon>Ciona</taxon>
    </lineage>
</organism>
<dbReference type="PANTHER" id="PTHR13265:SF0">
    <property type="entry name" value="HPR1"/>
    <property type="match status" value="1"/>
</dbReference>
<dbReference type="InterPro" id="IPR000488">
    <property type="entry name" value="Death_dom"/>
</dbReference>
<dbReference type="GO" id="GO:0006406">
    <property type="term" value="P:mRNA export from nucleus"/>
    <property type="evidence" value="ECO:0007669"/>
    <property type="project" value="TreeGrafter"/>
</dbReference>
<accession>H2ZKJ4</accession>
<dbReference type="InParanoid" id="H2ZKJ4"/>
<feature type="region of interest" description="Disordered" evidence="1">
    <location>
        <begin position="509"/>
        <end position="532"/>
    </location>
</feature>
<dbReference type="PROSITE" id="PS50017">
    <property type="entry name" value="DEATH_DOMAIN"/>
    <property type="match status" value="1"/>
</dbReference>
<protein>
    <recommendedName>
        <fullName evidence="2">Death domain-containing protein</fullName>
    </recommendedName>
</protein>
<dbReference type="HOGENOM" id="CLU_027906_0_0_1"/>
<sequence>IEFYGKFTGSEQEKKTATDQTLRDLIRDEVLAKIHEKSDIPRALHIINVIVAVAKQGLCSPTVPFTLLGDVLDCSTLDLCDLLFQYVEERVAIWKSPVFYTAGKNYLLRMCNDLLRRLSQSQNTVFCGRIQLFLARLFPLSEKSALNLVSQFNLDNVTIFNNEPTKSTLDVDREDQMETDEIKAERFKIHQLYFHSMYLVDYKLYLNIWGIQDIFRNPTQCYQKEAWDKFTQNADNIFRVFESFKLDEVSGNKTTHTTHNKSYFSKFLTSEKLTELQLSDGLFRRQILTQFLILFRYLAATVKFKGASLVLTEAQKTWIGSTEGKIYKLLQETPPNGNKFAKYTKHLLEREEFWISWKNSGCPSFMKMRPKTEEQSPASKKRKIDPKKNTVAEDFASGKSLGMGSPELTRLWNLCPDNLAACRSSAREFLPSIQDYFAEPIEQEDPANQIEDQYKLIKNSNFQWKALRLLSNRSQLFFTSQPANLQFKTVPDYLSTVVGKLAKEFPATKSEETNGDEIADSETTEITNNDEDVNDKEDEVVVAGDSLSTDDITMLATKIGSDWSKLAPHLNMKTKDIKEINEDSEDPILQARQTLVTWQDLVGSSATWTTLSQALKAAGLEEI</sequence>
<reference evidence="4" key="1">
    <citation type="submission" date="2003-08" db="EMBL/GenBank/DDBJ databases">
        <authorList>
            <person name="Birren B."/>
            <person name="Nusbaum C."/>
            <person name="Abebe A."/>
            <person name="Abouelleil A."/>
            <person name="Adekoya E."/>
            <person name="Ait-zahra M."/>
            <person name="Allen N."/>
            <person name="Allen T."/>
            <person name="An P."/>
            <person name="Anderson M."/>
            <person name="Anderson S."/>
            <person name="Arachchi H."/>
            <person name="Armbruster J."/>
            <person name="Bachantsang P."/>
            <person name="Baldwin J."/>
            <person name="Barry A."/>
            <person name="Bayul T."/>
            <person name="Blitshsteyn B."/>
            <person name="Bloom T."/>
            <person name="Blye J."/>
            <person name="Boguslavskiy L."/>
            <person name="Borowsky M."/>
            <person name="Boukhgalter B."/>
            <person name="Brunache A."/>
            <person name="Butler J."/>
            <person name="Calixte N."/>
            <person name="Calvo S."/>
            <person name="Camarata J."/>
            <person name="Campo K."/>
            <person name="Chang J."/>
            <person name="Cheshatsang Y."/>
            <person name="Citroen M."/>
            <person name="Collymore A."/>
            <person name="Considine T."/>
            <person name="Cook A."/>
            <person name="Cooke P."/>
            <person name="Corum B."/>
            <person name="Cuomo C."/>
            <person name="David R."/>
            <person name="Dawoe T."/>
            <person name="Degray S."/>
            <person name="Dodge S."/>
            <person name="Dooley K."/>
            <person name="Dorje P."/>
            <person name="Dorjee K."/>
            <person name="Dorris L."/>
            <person name="Duffey N."/>
            <person name="Dupes A."/>
            <person name="Elkins T."/>
            <person name="Engels R."/>
            <person name="Erickson J."/>
            <person name="Farina A."/>
            <person name="Faro S."/>
            <person name="Ferreira P."/>
            <person name="Fischer H."/>
            <person name="Fitzgerald M."/>
            <person name="Foley K."/>
            <person name="Gage D."/>
            <person name="Galagan J."/>
            <person name="Gearin G."/>
            <person name="Gnerre S."/>
            <person name="Gnirke A."/>
            <person name="Goyette A."/>
            <person name="Graham J."/>
            <person name="Grandbois E."/>
            <person name="Gyaltsen K."/>
            <person name="Hafez N."/>
            <person name="Hagopian D."/>
            <person name="Hagos B."/>
            <person name="Hall J."/>
            <person name="Hatcher B."/>
            <person name="Heller A."/>
            <person name="Higgins H."/>
            <person name="Honan T."/>
            <person name="Horn A."/>
            <person name="Houde N."/>
            <person name="Hughes L."/>
            <person name="Hulme W."/>
            <person name="Husby E."/>
            <person name="Iliev I."/>
            <person name="Jaffe D."/>
            <person name="Jones C."/>
            <person name="Kamal M."/>
            <person name="Kamat A."/>
            <person name="Kamvysselis M."/>
            <person name="Karlsson E."/>
            <person name="Kells C."/>
            <person name="Kieu A."/>
            <person name="Kisner P."/>
            <person name="Kodira C."/>
            <person name="Kulbokas E."/>
            <person name="Labutti K."/>
            <person name="Lama D."/>
            <person name="Landers T."/>
            <person name="Leger J."/>
            <person name="Levine S."/>
            <person name="Lewis D."/>
            <person name="Lewis T."/>
            <person name="Lindblad-toh K."/>
            <person name="Liu X."/>
            <person name="Lokyitsang T."/>
            <person name="Lokyitsang Y."/>
            <person name="Lucien O."/>
            <person name="Lui A."/>
            <person name="Ma L.J."/>
            <person name="Mabbitt R."/>
            <person name="Macdonald J."/>
            <person name="Maclean C."/>
            <person name="Major J."/>
            <person name="Manning J."/>
            <person name="Marabella R."/>
            <person name="Maru K."/>
            <person name="Matthews C."/>
            <person name="Mauceli E."/>
            <person name="Mccarthy M."/>
            <person name="Mcdonough S."/>
            <person name="Mcghee T."/>
            <person name="Meldrim J."/>
            <person name="Meneus L."/>
            <person name="Mesirov J."/>
            <person name="Mihalev A."/>
            <person name="Mihova T."/>
            <person name="Mikkelsen T."/>
            <person name="Mlenga V."/>
            <person name="Moru K."/>
            <person name="Mozes J."/>
            <person name="Mulrain L."/>
            <person name="Munson G."/>
            <person name="Naylor J."/>
            <person name="Newes C."/>
            <person name="Nguyen C."/>
            <person name="Nguyen N."/>
            <person name="Nguyen T."/>
            <person name="Nicol R."/>
            <person name="Nielsen C."/>
            <person name="Nizzari M."/>
            <person name="Norbu C."/>
            <person name="Norbu N."/>
            <person name="O'donnell P."/>
            <person name="Okoawo O."/>
            <person name="O'leary S."/>
            <person name="Omotosho B."/>
            <person name="O'neill K."/>
            <person name="Osman S."/>
            <person name="Parker S."/>
            <person name="Perrin D."/>
            <person name="Phunkhang P."/>
            <person name="Piqani B."/>
            <person name="Purcell S."/>
            <person name="Rachupka T."/>
            <person name="Ramasamy U."/>
            <person name="Rameau R."/>
            <person name="Ray V."/>
            <person name="Raymond C."/>
            <person name="Retta R."/>
            <person name="Richardson S."/>
            <person name="Rise C."/>
            <person name="Rodriguez J."/>
            <person name="Rogers J."/>
            <person name="Rogov P."/>
            <person name="Rutman M."/>
            <person name="Schupbach R."/>
            <person name="Seaman C."/>
            <person name="Settipalli S."/>
            <person name="Sharpe T."/>
            <person name="Sheridan J."/>
            <person name="Sherpa N."/>
            <person name="Shi J."/>
            <person name="Smirnov S."/>
            <person name="Smith C."/>
            <person name="Sougnez C."/>
            <person name="Spencer B."/>
            <person name="Stalker J."/>
            <person name="Stange-thomann N."/>
            <person name="Stavropoulos S."/>
            <person name="Stetson K."/>
            <person name="Stone C."/>
            <person name="Stone S."/>
            <person name="Stubbs M."/>
            <person name="Talamas J."/>
            <person name="Tchuinga P."/>
            <person name="Tenzing P."/>
            <person name="Tesfaye S."/>
            <person name="Theodore J."/>
            <person name="Thoulutsang Y."/>
            <person name="Topham K."/>
            <person name="Towey S."/>
            <person name="Tsamla T."/>
            <person name="Tsomo N."/>
            <person name="Vallee D."/>
            <person name="Vassiliev H."/>
            <person name="Venkataraman V."/>
            <person name="Vinson J."/>
            <person name="Vo A."/>
            <person name="Wade C."/>
            <person name="Wang S."/>
            <person name="Wangchuk T."/>
            <person name="Wangdi T."/>
            <person name="Whittaker C."/>
            <person name="Wilkinson J."/>
            <person name="Wu Y."/>
            <person name="Wyman D."/>
            <person name="Yadav S."/>
            <person name="Yang S."/>
            <person name="Yang X."/>
            <person name="Yeager S."/>
            <person name="Yee E."/>
            <person name="Young G."/>
            <person name="Zainoun J."/>
            <person name="Zembeck L."/>
            <person name="Zimmer A."/>
            <person name="Zody M."/>
            <person name="Lander E."/>
        </authorList>
    </citation>
    <scope>NUCLEOTIDE SEQUENCE [LARGE SCALE GENOMIC DNA]</scope>
</reference>
<reference evidence="3" key="2">
    <citation type="submission" date="2025-08" db="UniProtKB">
        <authorList>
            <consortium name="Ensembl"/>
        </authorList>
    </citation>
    <scope>IDENTIFICATION</scope>
</reference>
<dbReference type="GO" id="GO:0000445">
    <property type="term" value="C:THO complex part of transcription export complex"/>
    <property type="evidence" value="ECO:0007669"/>
    <property type="project" value="TreeGrafter"/>
</dbReference>
<dbReference type="PANTHER" id="PTHR13265">
    <property type="entry name" value="THO COMPLEX SUBUNIT 1"/>
    <property type="match status" value="1"/>
</dbReference>
<dbReference type="OMA" id="LQREEMW"/>
<dbReference type="InterPro" id="IPR021861">
    <property type="entry name" value="THO_THOC1"/>
</dbReference>
<dbReference type="FunCoup" id="H2ZKJ4">
    <property type="interactions" value="257"/>
</dbReference>
<dbReference type="AlphaFoldDB" id="H2ZKJ4"/>
<dbReference type="Pfam" id="PF00531">
    <property type="entry name" value="Death"/>
    <property type="match status" value="1"/>
</dbReference>
<feature type="compositionally biased region" description="Acidic residues" evidence="1">
    <location>
        <begin position="513"/>
        <end position="532"/>
    </location>
</feature>
<dbReference type="GeneTree" id="ENSGT00390000016232"/>
<dbReference type="Proteomes" id="UP000007875">
    <property type="component" value="Unassembled WGS sequence"/>
</dbReference>
<dbReference type="STRING" id="51511.ENSCSAVP00000018110"/>
<evidence type="ECO:0000313" key="4">
    <source>
        <dbReference type="Proteomes" id="UP000007875"/>
    </source>
</evidence>
<dbReference type="GO" id="GO:0007165">
    <property type="term" value="P:signal transduction"/>
    <property type="evidence" value="ECO:0007669"/>
    <property type="project" value="InterPro"/>
</dbReference>
<dbReference type="Gene3D" id="1.10.533.10">
    <property type="entry name" value="Death Domain, Fas"/>
    <property type="match status" value="1"/>
</dbReference>
<dbReference type="Ensembl" id="ENSCSAVT00000018307.1">
    <property type="protein sequence ID" value="ENSCSAVP00000018110.1"/>
    <property type="gene ID" value="ENSCSAVG00000010649.1"/>
</dbReference>
<evidence type="ECO:0000313" key="3">
    <source>
        <dbReference type="Ensembl" id="ENSCSAVP00000018110.1"/>
    </source>
</evidence>
<dbReference type="Pfam" id="PF11957">
    <property type="entry name" value="efThoc1"/>
    <property type="match status" value="1"/>
</dbReference>
<feature type="region of interest" description="Disordered" evidence="1">
    <location>
        <begin position="368"/>
        <end position="389"/>
    </location>
</feature>
<name>H2ZKJ4_CIOSA</name>
<evidence type="ECO:0000259" key="2">
    <source>
        <dbReference type="PROSITE" id="PS50017"/>
    </source>
</evidence>
<keyword evidence="4" id="KW-1185">Reference proteome</keyword>
<dbReference type="eggNOG" id="KOG2491">
    <property type="taxonomic scope" value="Eukaryota"/>
</dbReference>
<evidence type="ECO:0000256" key="1">
    <source>
        <dbReference type="SAM" id="MobiDB-lite"/>
    </source>
</evidence>
<dbReference type="SUPFAM" id="SSF47986">
    <property type="entry name" value="DEATH domain"/>
    <property type="match status" value="1"/>
</dbReference>